<keyword evidence="2" id="KW-1185">Reference proteome</keyword>
<name>A0ACC7P261_9BACL</name>
<gene>
    <name evidence="1" type="ORF">ACI1P1_19045</name>
</gene>
<organism evidence="1 2">
    <name type="scientific">Paenibacillus mesotrionivorans</name>
    <dbReference type="NCBI Taxonomy" id="3160968"/>
    <lineage>
        <taxon>Bacteria</taxon>
        <taxon>Bacillati</taxon>
        <taxon>Bacillota</taxon>
        <taxon>Bacilli</taxon>
        <taxon>Bacillales</taxon>
        <taxon>Paenibacillaceae</taxon>
        <taxon>Paenibacillus</taxon>
    </lineage>
</organism>
<dbReference type="Proteomes" id="UP001631969">
    <property type="component" value="Unassembled WGS sequence"/>
</dbReference>
<reference evidence="1" key="1">
    <citation type="submission" date="2024-12" db="EMBL/GenBank/DDBJ databases">
        <authorList>
            <person name="Wu N."/>
        </authorList>
    </citation>
    <scope>NUCLEOTIDE SEQUENCE</scope>
    <source>
        <strain evidence="1">P15</strain>
    </source>
</reference>
<evidence type="ECO:0000313" key="1">
    <source>
        <dbReference type="EMBL" id="MFM9330401.1"/>
    </source>
</evidence>
<sequence>MITTVTLNATMDKTCFVGDLRIGMVNRVPDMRCFPGGKGINAARVAHDLGCPVLTTGFVAGFNGSFIETELSRRGLLHDFVRIDGESRVSLNIIDRFSGKTTEILESGPQIEADDVLAIRDKVRASVASSSVLAICGSMPEGTPVTLYADFIEMAHHEGIISILDASGEALLAGIEARPTCVKPNEDELAAVLGRKAESDEDVYEAVQRLADKGISCVAATLGERGAVVGIDGQLFRVHVPVLKAVNVVGCGDAFVGAMCAGYYRRTPVEEIIRMAAATGAANALTEEAGGVNLNDMRALLGEIRIEPIS</sequence>
<accession>A0ACC7P261</accession>
<proteinExistence type="predicted"/>
<dbReference type="EMBL" id="JBJURJ010000013">
    <property type="protein sequence ID" value="MFM9330401.1"/>
    <property type="molecule type" value="Genomic_DNA"/>
</dbReference>
<comment type="caution">
    <text evidence="1">The sequence shown here is derived from an EMBL/GenBank/DDBJ whole genome shotgun (WGS) entry which is preliminary data.</text>
</comment>
<protein>
    <submittedName>
        <fullName evidence="1">1-phosphofructokinase family hexose kinase</fullName>
    </submittedName>
</protein>
<evidence type="ECO:0000313" key="2">
    <source>
        <dbReference type="Proteomes" id="UP001631969"/>
    </source>
</evidence>